<reference evidence="2 3" key="1">
    <citation type="submission" date="2024-12" db="EMBL/GenBank/DDBJ databases">
        <title>Pseudomonas species isolated from Lotus nodules promote plant growth.</title>
        <authorList>
            <person name="Yu Y.-H."/>
            <person name="Kurtenbach J."/>
            <person name="Crosbie D."/>
            <person name="Brachmann A."/>
            <person name="Marin M."/>
        </authorList>
    </citation>
    <scope>NUCLEOTIDE SEQUENCE [LARGE SCALE GENOMIC DNA]</scope>
    <source>
        <strain evidence="2 3">PLb11B</strain>
    </source>
</reference>
<name>A0ABW8W363_9PSED</name>
<gene>
    <name evidence="2" type="ORF">ACJ8NA_13825</name>
</gene>
<dbReference type="Proteomes" id="UP001628646">
    <property type="component" value="Unassembled WGS sequence"/>
</dbReference>
<evidence type="ECO:0000313" key="3">
    <source>
        <dbReference type="Proteomes" id="UP001628646"/>
    </source>
</evidence>
<keyword evidence="3" id="KW-1185">Reference proteome</keyword>
<evidence type="ECO:0000256" key="1">
    <source>
        <dbReference type="SAM" id="MobiDB-lite"/>
    </source>
</evidence>
<proteinExistence type="predicted"/>
<feature type="region of interest" description="Disordered" evidence="1">
    <location>
        <begin position="1"/>
        <end position="21"/>
    </location>
</feature>
<protein>
    <submittedName>
        <fullName evidence="2">Uncharacterized protein</fullName>
    </submittedName>
</protein>
<dbReference type="EMBL" id="JBJNUY010000005">
    <property type="protein sequence ID" value="MFL8999720.1"/>
    <property type="molecule type" value="Genomic_DNA"/>
</dbReference>
<dbReference type="RefSeq" id="WP_407800153.1">
    <property type="nucleotide sequence ID" value="NZ_JBJNUX010000004.1"/>
</dbReference>
<evidence type="ECO:0000313" key="2">
    <source>
        <dbReference type="EMBL" id="MFL8999720.1"/>
    </source>
</evidence>
<organism evidence="2 3">
    <name type="scientific">Pseudomonas azerbaijanorientalis</name>
    <dbReference type="NCBI Taxonomy" id="2842350"/>
    <lineage>
        <taxon>Bacteria</taxon>
        <taxon>Pseudomonadati</taxon>
        <taxon>Pseudomonadota</taxon>
        <taxon>Gammaproteobacteria</taxon>
        <taxon>Pseudomonadales</taxon>
        <taxon>Pseudomonadaceae</taxon>
        <taxon>Pseudomonas</taxon>
    </lineage>
</organism>
<accession>A0ABW8W363</accession>
<comment type="caution">
    <text evidence="2">The sequence shown here is derived from an EMBL/GenBank/DDBJ whole genome shotgun (WGS) entry which is preliminary data.</text>
</comment>
<sequence>MTIVSRSSTAELDSSRGSPESSLAYVETLTGSMESLSAYVQRWNDVRGAVYSENTDRGLYRLPVRASRLENEPWPKYVPSDSSDYSLSLRVSEKLKNLYAADAAATFDPTQSRVAIRIAVDAVEEAIEDGDLASLNELLSSADAQSLRKITSIALLRTSFRVRNKVGKWNRFYSEVYAHLSRTEQDPQHALRGMVKG</sequence>